<keyword evidence="1 7" id="KW-0436">Ligase</keyword>
<reference evidence="7" key="1">
    <citation type="submission" date="2022-02" db="EMBL/GenBank/DDBJ databases">
        <authorList>
            <person name="Henning P.M."/>
            <person name="McCubbin A.G."/>
            <person name="Shore J.S."/>
        </authorList>
    </citation>
    <scope>NUCLEOTIDE SEQUENCE</scope>
    <source>
        <strain evidence="7">F60SS</strain>
        <tissue evidence="7">Leaves</tissue>
    </source>
</reference>
<accession>A0A9Q0FIF8</accession>
<dbReference type="Gene3D" id="3.30.930.10">
    <property type="entry name" value="Bira Bifunctional Protein, Domain 2"/>
    <property type="match status" value="1"/>
</dbReference>
<dbReference type="InterPro" id="IPR004364">
    <property type="entry name" value="Aa-tRNA-synt_II"/>
</dbReference>
<keyword evidence="5" id="KW-0030">Aminoacyl-tRNA synthetase</keyword>
<dbReference type="PANTHER" id="PTHR22594:SF54">
    <property type="entry name" value="ASPARAGINE--TRNA LIGASE, CYTOPLASMIC 1-RELATED"/>
    <property type="match status" value="1"/>
</dbReference>
<dbReference type="AlphaFoldDB" id="A0A9Q0FIF8"/>
<protein>
    <submittedName>
        <fullName evidence="7">Asparagine--tRNA ligase, cytoplasmic 1</fullName>
    </submittedName>
</protein>
<feature type="domain" description="Aminoacyl-tRNA synthetase class II (D/K/N)" evidence="6">
    <location>
        <begin position="90"/>
        <end position="134"/>
    </location>
</feature>
<keyword evidence="4" id="KW-0648">Protein biosynthesis</keyword>
<comment type="caution">
    <text evidence="7">The sequence shown here is derived from an EMBL/GenBank/DDBJ whole genome shotgun (WGS) entry which is preliminary data.</text>
</comment>
<evidence type="ECO:0000256" key="5">
    <source>
        <dbReference type="ARBA" id="ARBA00023146"/>
    </source>
</evidence>
<dbReference type="Pfam" id="PF00152">
    <property type="entry name" value="tRNA-synt_2"/>
    <property type="match status" value="1"/>
</dbReference>
<keyword evidence="2" id="KW-0547">Nucleotide-binding</keyword>
<dbReference type="GO" id="GO:0004816">
    <property type="term" value="F:asparagine-tRNA ligase activity"/>
    <property type="evidence" value="ECO:0007669"/>
    <property type="project" value="TreeGrafter"/>
</dbReference>
<keyword evidence="8" id="KW-1185">Reference proteome</keyword>
<evidence type="ECO:0000313" key="8">
    <source>
        <dbReference type="Proteomes" id="UP001141552"/>
    </source>
</evidence>
<keyword evidence="3" id="KW-0067">ATP-binding</keyword>
<name>A0A9Q0FIF8_9ROSI</name>
<sequence>MCLLEDATKNEKKKFENKVEWGIDLASEHERYLTEVIFQKPVIVYNYPKGIKAFYMRLNDDSKLVAAMVVLVPKGYLLNCRMLEMGLPWEPCEKYLDLRLYGTMKYDGFGLGFERMVLFSTGIDNIRDDIPYPRYLGRADL</sequence>
<reference evidence="7" key="2">
    <citation type="journal article" date="2023" name="Plants (Basel)">
        <title>Annotation of the Turnera subulata (Passifloraceae) Draft Genome Reveals the S-Locus Evolved after the Divergence of Turneroideae from Passifloroideae in a Stepwise Manner.</title>
        <authorList>
            <person name="Henning P.M."/>
            <person name="Roalson E.H."/>
            <person name="Mir W."/>
            <person name="McCubbin A.G."/>
            <person name="Shore J.S."/>
        </authorList>
    </citation>
    <scope>NUCLEOTIDE SEQUENCE</scope>
    <source>
        <strain evidence="7">F60SS</strain>
    </source>
</reference>
<organism evidence="7 8">
    <name type="scientific">Turnera subulata</name>
    <dbReference type="NCBI Taxonomy" id="218843"/>
    <lineage>
        <taxon>Eukaryota</taxon>
        <taxon>Viridiplantae</taxon>
        <taxon>Streptophyta</taxon>
        <taxon>Embryophyta</taxon>
        <taxon>Tracheophyta</taxon>
        <taxon>Spermatophyta</taxon>
        <taxon>Magnoliopsida</taxon>
        <taxon>eudicotyledons</taxon>
        <taxon>Gunneridae</taxon>
        <taxon>Pentapetalae</taxon>
        <taxon>rosids</taxon>
        <taxon>fabids</taxon>
        <taxon>Malpighiales</taxon>
        <taxon>Passifloraceae</taxon>
        <taxon>Turnera</taxon>
    </lineage>
</organism>
<proteinExistence type="predicted"/>
<evidence type="ECO:0000256" key="1">
    <source>
        <dbReference type="ARBA" id="ARBA00022598"/>
    </source>
</evidence>
<evidence type="ECO:0000259" key="6">
    <source>
        <dbReference type="Pfam" id="PF00152"/>
    </source>
</evidence>
<evidence type="ECO:0000256" key="4">
    <source>
        <dbReference type="ARBA" id="ARBA00022917"/>
    </source>
</evidence>
<evidence type="ECO:0000313" key="7">
    <source>
        <dbReference type="EMBL" id="KAJ4830977.1"/>
    </source>
</evidence>
<evidence type="ECO:0000256" key="2">
    <source>
        <dbReference type="ARBA" id="ARBA00022741"/>
    </source>
</evidence>
<dbReference type="PANTHER" id="PTHR22594">
    <property type="entry name" value="ASPARTYL/LYSYL-TRNA SYNTHETASE"/>
    <property type="match status" value="1"/>
</dbReference>
<dbReference type="GO" id="GO:0006421">
    <property type="term" value="P:asparaginyl-tRNA aminoacylation"/>
    <property type="evidence" value="ECO:0007669"/>
    <property type="project" value="TreeGrafter"/>
</dbReference>
<dbReference type="GO" id="GO:0005739">
    <property type="term" value="C:mitochondrion"/>
    <property type="evidence" value="ECO:0007669"/>
    <property type="project" value="TreeGrafter"/>
</dbReference>
<dbReference type="OrthoDB" id="1931232at2759"/>
<dbReference type="EMBL" id="JAKUCV010005478">
    <property type="protein sequence ID" value="KAJ4830977.1"/>
    <property type="molecule type" value="Genomic_DNA"/>
</dbReference>
<gene>
    <name evidence="7" type="primary">SYNC1_2</name>
    <name evidence="7" type="ORF">Tsubulata_039366</name>
</gene>
<dbReference type="Proteomes" id="UP001141552">
    <property type="component" value="Unassembled WGS sequence"/>
</dbReference>
<dbReference type="InterPro" id="IPR045864">
    <property type="entry name" value="aa-tRNA-synth_II/BPL/LPL"/>
</dbReference>
<dbReference type="GO" id="GO:0005524">
    <property type="term" value="F:ATP binding"/>
    <property type="evidence" value="ECO:0007669"/>
    <property type="project" value="UniProtKB-KW"/>
</dbReference>
<evidence type="ECO:0000256" key="3">
    <source>
        <dbReference type="ARBA" id="ARBA00022840"/>
    </source>
</evidence>
<dbReference type="SUPFAM" id="SSF55681">
    <property type="entry name" value="Class II aaRS and biotin synthetases"/>
    <property type="match status" value="1"/>
</dbReference>